<evidence type="ECO:0000259" key="2">
    <source>
        <dbReference type="Pfam" id="PF16656"/>
    </source>
</evidence>
<keyword evidence="4" id="KW-1185">Reference proteome</keyword>
<keyword evidence="1" id="KW-0732">Signal</keyword>
<evidence type="ECO:0000256" key="1">
    <source>
        <dbReference type="SAM" id="SignalP"/>
    </source>
</evidence>
<dbReference type="GO" id="GO:0003993">
    <property type="term" value="F:acid phosphatase activity"/>
    <property type="evidence" value="ECO:0007669"/>
    <property type="project" value="InterPro"/>
</dbReference>
<dbReference type="GO" id="GO:0046872">
    <property type="term" value="F:metal ion binding"/>
    <property type="evidence" value="ECO:0007669"/>
    <property type="project" value="InterPro"/>
</dbReference>
<dbReference type="Proteomes" id="UP001497623">
    <property type="component" value="Unassembled WGS sequence"/>
</dbReference>
<sequence length="129" mass="14489">MFTMWAIYALVASWISFTTSNAFNTINVSPLSGNEIIQSQFNDVNLKNEEWQPQQIHIAYGVTPSEMVIQWTTMDEAPASIVEYGVIGSGLSNTAEGQATMFRDGGPEHRTMWMHRVRLTLLQPDTTYG</sequence>
<feature type="signal peptide" evidence="1">
    <location>
        <begin position="1"/>
        <end position="22"/>
    </location>
</feature>
<feature type="chain" id="PRO_5043797138" description="Purple acid phosphatase N-terminal domain-containing protein" evidence="1">
    <location>
        <begin position="23"/>
        <end position="129"/>
    </location>
</feature>
<feature type="domain" description="Purple acid phosphatase N-terminal" evidence="2">
    <location>
        <begin position="53"/>
        <end position="128"/>
    </location>
</feature>
<evidence type="ECO:0000313" key="4">
    <source>
        <dbReference type="Proteomes" id="UP001497623"/>
    </source>
</evidence>
<feature type="non-terminal residue" evidence="3">
    <location>
        <position position="129"/>
    </location>
</feature>
<dbReference type="PANTHER" id="PTHR45867:SF3">
    <property type="entry name" value="ACID PHOSPHATASE TYPE 7"/>
    <property type="match status" value="1"/>
</dbReference>
<dbReference type="EMBL" id="CAXKWB010008143">
    <property type="protein sequence ID" value="CAL4089799.1"/>
    <property type="molecule type" value="Genomic_DNA"/>
</dbReference>
<organism evidence="3 4">
    <name type="scientific">Meganyctiphanes norvegica</name>
    <name type="common">Northern krill</name>
    <name type="synonym">Thysanopoda norvegica</name>
    <dbReference type="NCBI Taxonomy" id="48144"/>
    <lineage>
        <taxon>Eukaryota</taxon>
        <taxon>Metazoa</taxon>
        <taxon>Ecdysozoa</taxon>
        <taxon>Arthropoda</taxon>
        <taxon>Crustacea</taxon>
        <taxon>Multicrustacea</taxon>
        <taxon>Malacostraca</taxon>
        <taxon>Eumalacostraca</taxon>
        <taxon>Eucarida</taxon>
        <taxon>Euphausiacea</taxon>
        <taxon>Euphausiidae</taxon>
        <taxon>Meganyctiphanes</taxon>
    </lineage>
</organism>
<name>A0AAV2QKS3_MEGNR</name>
<reference evidence="3 4" key="1">
    <citation type="submission" date="2024-05" db="EMBL/GenBank/DDBJ databases">
        <authorList>
            <person name="Wallberg A."/>
        </authorList>
    </citation>
    <scope>NUCLEOTIDE SEQUENCE [LARGE SCALE GENOMIC DNA]</scope>
</reference>
<dbReference type="Gene3D" id="2.60.40.380">
    <property type="entry name" value="Purple acid phosphatase-like, N-terminal"/>
    <property type="match status" value="1"/>
</dbReference>
<dbReference type="InterPro" id="IPR015914">
    <property type="entry name" value="PAPs_N"/>
</dbReference>
<proteinExistence type="predicted"/>
<accession>A0AAV2QKS3</accession>
<dbReference type="Pfam" id="PF16656">
    <property type="entry name" value="Pur_ac_phosph_N"/>
    <property type="match status" value="1"/>
</dbReference>
<comment type="caution">
    <text evidence="3">The sequence shown here is derived from an EMBL/GenBank/DDBJ whole genome shotgun (WGS) entry which is preliminary data.</text>
</comment>
<dbReference type="PANTHER" id="PTHR45867">
    <property type="entry name" value="PURPLE ACID PHOSPHATASE"/>
    <property type="match status" value="1"/>
</dbReference>
<dbReference type="InterPro" id="IPR008963">
    <property type="entry name" value="Purple_acid_Pase-like_N"/>
</dbReference>
<protein>
    <recommendedName>
        <fullName evidence="2">Purple acid phosphatase N-terminal domain-containing protein</fullName>
    </recommendedName>
</protein>
<dbReference type="AlphaFoldDB" id="A0AAV2QKS3"/>
<evidence type="ECO:0000313" key="3">
    <source>
        <dbReference type="EMBL" id="CAL4089799.1"/>
    </source>
</evidence>
<dbReference type="SUPFAM" id="SSF49363">
    <property type="entry name" value="Purple acid phosphatase, N-terminal domain"/>
    <property type="match status" value="1"/>
</dbReference>
<gene>
    <name evidence="3" type="ORF">MNOR_LOCUS13897</name>
</gene>